<gene>
    <name evidence="1" type="ORF">DPEC_G00278890</name>
</gene>
<protein>
    <submittedName>
        <fullName evidence="1">Uncharacterized protein</fullName>
    </submittedName>
</protein>
<sequence>MYKPLCCVIVCAQQKELVHGVKAFLLTFLEVDSRGSDNKGKRTVAERLPTVGTAPGPAHPRAPIKGPTLIAVQKHSGRLVPRLMSQTHIATQGLFDTGGDGTDIPKQSRRPLLHIC</sequence>
<name>A0ACC2FMB9_DALPE</name>
<evidence type="ECO:0000313" key="2">
    <source>
        <dbReference type="Proteomes" id="UP001157502"/>
    </source>
</evidence>
<accession>A0ACC2FMB9</accession>
<comment type="caution">
    <text evidence="1">The sequence shown here is derived from an EMBL/GenBank/DDBJ whole genome shotgun (WGS) entry which is preliminary data.</text>
</comment>
<reference evidence="1" key="1">
    <citation type="submission" date="2021-05" db="EMBL/GenBank/DDBJ databases">
        <authorList>
            <person name="Pan Q."/>
            <person name="Jouanno E."/>
            <person name="Zahm M."/>
            <person name="Klopp C."/>
            <person name="Cabau C."/>
            <person name="Louis A."/>
            <person name="Berthelot C."/>
            <person name="Parey E."/>
            <person name="Roest Crollius H."/>
            <person name="Montfort J."/>
            <person name="Robinson-Rechavi M."/>
            <person name="Bouchez O."/>
            <person name="Lampietro C."/>
            <person name="Lopez Roques C."/>
            <person name="Donnadieu C."/>
            <person name="Postlethwait J."/>
            <person name="Bobe J."/>
            <person name="Dillon D."/>
            <person name="Chandos A."/>
            <person name="von Hippel F."/>
            <person name="Guiguen Y."/>
        </authorList>
    </citation>
    <scope>NUCLEOTIDE SEQUENCE</scope>
    <source>
        <strain evidence="1">YG-Jan2019</strain>
    </source>
</reference>
<proteinExistence type="predicted"/>
<evidence type="ECO:0000313" key="1">
    <source>
        <dbReference type="EMBL" id="KAJ7992471.1"/>
    </source>
</evidence>
<keyword evidence="2" id="KW-1185">Reference proteome</keyword>
<dbReference type="Proteomes" id="UP001157502">
    <property type="component" value="Chromosome 25"/>
</dbReference>
<organism evidence="1 2">
    <name type="scientific">Dallia pectoralis</name>
    <name type="common">Alaska blackfish</name>
    <dbReference type="NCBI Taxonomy" id="75939"/>
    <lineage>
        <taxon>Eukaryota</taxon>
        <taxon>Metazoa</taxon>
        <taxon>Chordata</taxon>
        <taxon>Craniata</taxon>
        <taxon>Vertebrata</taxon>
        <taxon>Euteleostomi</taxon>
        <taxon>Actinopterygii</taxon>
        <taxon>Neopterygii</taxon>
        <taxon>Teleostei</taxon>
        <taxon>Protacanthopterygii</taxon>
        <taxon>Esociformes</taxon>
        <taxon>Umbridae</taxon>
        <taxon>Dallia</taxon>
    </lineage>
</organism>
<dbReference type="EMBL" id="CM055752">
    <property type="protein sequence ID" value="KAJ7992471.1"/>
    <property type="molecule type" value="Genomic_DNA"/>
</dbReference>